<keyword evidence="5" id="KW-1185">Reference proteome</keyword>
<organism evidence="4 5">
    <name type="scientific">Hirsutella rhossiliensis</name>
    <dbReference type="NCBI Taxonomy" id="111463"/>
    <lineage>
        <taxon>Eukaryota</taxon>
        <taxon>Fungi</taxon>
        <taxon>Dikarya</taxon>
        <taxon>Ascomycota</taxon>
        <taxon>Pezizomycotina</taxon>
        <taxon>Sordariomycetes</taxon>
        <taxon>Hypocreomycetidae</taxon>
        <taxon>Hypocreales</taxon>
        <taxon>Ophiocordycipitaceae</taxon>
        <taxon>Hirsutella</taxon>
    </lineage>
</organism>
<reference evidence="4" key="1">
    <citation type="submission" date="2021-09" db="EMBL/GenBank/DDBJ databases">
        <title>A high-quality genome of the endoparasitic fungus Hirsutella rhossiliensis with a comparison of Hirsutella genomes reveals transposable elements contributing to genome size variation.</title>
        <authorList>
            <person name="Lin R."/>
            <person name="Jiao Y."/>
            <person name="Sun X."/>
            <person name="Ling J."/>
            <person name="Xie B."/>
            <person name="Cheng X."/>
        </authorList>
    </citation>
    <scope>NUCLEOTIDE SEQUENCE</scope>
    <source>
        <strain evidence="4">HR02</strain>
    </source>
</reference>
<protein>
    <submittedName>
        <fullName evidence="4">NACHT domain-containing protein</fullName>
    </submittedName>
</protein>
<dbReference type="AlphaFoldDB" id="A0A9P8SEH8"/>
<proteinExistence type="predicted"/>
<evidence type="ECO:0000313" key="4">
    <source>
        <dbReference type="EMBL" id="KAH0959686.1"/>
    </source>
</evidence>
<dbReference type="InterPro" id="IPR027417">
    <property type="entry name" value="P-loop_NTPase"/>
</dbReference>
<dbReference type="Gene3D" id="3.40.50.300">
    <property type="entry name" value="P-loop containing nucleotide triphosphate hydrolases"/>
    <property type="match status" value="1"/>
</dbReference>
<evidence type="ECO:0000256" key="1">
    <source>
        <dbReference type="ARBA" id="ARBA00022737"/>
    </source>
</evidence>
<feature type="region of interest" description="Disordered" evidence="2">
    <location>
        <begin position="158"/>
        <end position="177"/>
    </location>
</feature>
<dbReference type="Pfam" id="PF24883">
    <property type="entry name" value="NPHP3_N"/>
    <property type="match status" value="1"/>
</dbReference>
<dbReference type="OrthoDB" id="443402at2759"/>
<evidence type="ECO:0000259" key="3">
    <source>
        <dbReference type="Pfam" id="PF24883"/>
    </source>
</evidence>
<dbReference type="EMBL" id="JAIZPD010000012">
    <property type="protein sequence ID" value="KAH0959686.1"/>
    <property type="molecule type" value="Genomic_DNA"/>
</dbReference>
<feature type="region of interest" description="Disordered" evidence="2">
    <location>
        <begin position="878"/>
        <end position="898"/>
    </location>
</feature>
<dbReference type="PANTHER" id="PTHR10039:SF5">
    <property type="entry name" value="NACHT DOMAIN-CONTAINING PROTEIN"/>
    <property type="match status" value="1"/>
</dbReference>
<name>A0A9P8SEH8_9HYPO</name>
<keyword evidence="1" id="KW-0677">Repeat</keyword>
<dbReference type="InterPro" id="IPR056884">
    <property type="entry name" value="NPHP3-like_N"/>
</dbReference>
<evidence type="ECO:0000313" key="5">
    <source>
        <dbReference type="Proteomes" id="UP000824596"/>
    </source>
</evidence>
<accession>A0A9P8SEH8</accession>
<comment type="caution">
    <text evidence="4">The sequence shown here is derived from an EMBL/GenBank/DDBJ whole genome shotgun (WGS) entry which is preliminary data.</text>
</comment>
<dbReference type="SUPFAM" id="SSF52540">
    <property type="entry name" value="P-loop containing nucleoside triphosphate hydrolases"/>
    <property type="match status" value="1"/>
</dbReference>
<evidence type="ECO:0000256" key="2">
    <source>
        <dbReference type="SAM" id="MobiDB-lite"/>
    </source>
</evidence>
<gene>
    <name evidence="4" type="ORF">HRG_09468</name>
</gene>
<dbReference type="PANTHER" id="PTHR10039">
    <property type="entry name" value="AMELOGENIN"/>
    <property type="match status" value="1"/>
</dbReference>
<feature type="domain" description="Nephrocystin 3-like N-terminal" evidence="3">
    <location>
        <begin position="224"/>
        <end position="397"/>
    </location>
</feature>
<dbReference type="Proteomes" id="UP000824596">
    <property type="component" value="Unassembled WGS sequence"/>
</dbReference>
<dbReference type="GeneID" id="68358597"/>
<dbReference type="RefSeq" id="XP_044717199.1">
    <property type="nucleotide sequence ID" value="XM_044867939.1"/>
</dbReference>
<sequence length="898" mass="102787">MEPLFALVVASEVFDFTDFGGELISRSFVVRESDQPPKVEVVRLTDTINTLRAVASEVLSKIDSLRLSYRTHSDSIDHLYTECGRYDAKEARERMQSTDEGADHVTDIVSRVQVTMNALKGDFKSISERKPLGDEGWERIDDALWAVTGLVDISCDIPSQYPDPPSSSTSSSRPRQHQLREKILRSLAFGGMAERSKKIPTAYPDTFGWLFHAEGGCEPGNGQSMNFMQWLGSQTEDIFWITGKPASGKSTLMKYISTHKDLRPYLEEWAGSSALLTAKFYFWGPGSKIQKSRIGLLRSLLYQLLEQRPDLCELVAPRRRIFFDLAGDKAESPDWNWVELQKCLLRFGSHTRNRARLALFVDGLDEYDKYDGTTQDLIALLKQMHQDYNLKLCVSSRPWNEFEDAFGSSPSLKMENLTANDIETYINSRFNESRALRNLSKIVSGDVQYLKTEMRQRANGVFLWVVLVMERLIKTAQGTPLFGEIWEVFNQLPRDLNELYERIMSTVDAAKKKTASRLYQLVMEWKRNWSGQIDAILLWLAVGCQDPTKQLLYPAMQGHAFIPGMVKRLLEEHTKGILQVSGSPTQTVDFLHRTAFDWLKEKDNWEKICSQQPSGFQSCLTLIATLVGHLRSLEEVSNDTTTRREHRRQCVFRILKFSRGVTNTAENRRQLAAILDQLELEGLLPPLDVDTIFHKTQFSRKSRLVQNGFLALAASWSCLPFLQGKCDGSPEVLHSKDQEAFKYVLSGGPRPVSLLEAAVFGAVPRVISRRYTSWLDEVRGFSKWQVSMRVDTVKFLVEKCYLEKNKKPPKDVKEHVKQFKENTKLGEGDFENHYWTLVAMMFGGLSTSASFNQEKRRLLPDIEESRFVEEFPQFEITPTQSRQPDATLRPWPSNSYWR</sequence>